<name>A0AAW2EGA7_9HYME</name>
<dbReference type="Proteomes" id="UP001430953">
    <property type="component" value="Unassembled WGS sequence"/>
</dbReference>
<comment type="caution">
    <text evidence="2">The sequence shown here is derived from an EMBL/GenBank/DDBJ whole genome shotgun (WGS) entry which is preliminary data.</text>
</comment>
<sequence>MSPLLFLEALFQDTVPRHKKKRRMTNGTTQDCGKRRKRTKKKKEKDFAEKGGLKGNQYSRNDGRAEAISSARTSISFISGRNATDVKNANALRLARPIPHFGHASYGANHDSHTALSDSA</sequence>
<feature type="compositionally biased region" description="Basic residues" evidence="1">
    <location>
        <begin position="34"/>
        <end position="43"/>
    </location>
</feature>
<evidence type="ECO:0000313" key="2">
    <source>
        <dbReference type="EMBL" id="KAL0102025.1"/>
    </source>
</evidence>
<accession>A0AAW2EGA7</accession>
<organism evidence="2 3">
    <name type="scientific">Cardiocondyla obscurior</name>
    <dbReference type="NCBI Taxonomy" id="286306"/>
    <lineage>
        <taxon>Eukaryota</taxon>
        <taxon>Metazoa</taxon>
        <taxon>Ecdysozoa</taxon>
        <taxon>Arthropoda</taxon>
        <taxon>Hexapoda</taxon>
        <taxon>Insecta</taxon>
        <taxon>Pterygota</taxon>
        <taxon>Neoptera</taxon>
        <taxon>Endopterygota</taxon>
        <taxon>Hymenoptera</taxon>
        <taxon>Apocrita</taxon>
        <taxon>Aculeata</taxon>
        <taxon>Formicoidea</taxon>
        <taxon>Formicidae</taxon>
        <taxon>Myrmicinae</taxon>
        <taxon>Cardiocondyla</taxon>
    </lineage>
</organism>
<reference evidence="2 3" key="1">
    <citation type="submission" date="2023-03" db="EMBL/GenBank/DDBJ databases">
        <title>High recombination rates correlate with genetic variation in Cardiocondyla obscurior ants.</title>
        <authorList>
            <person name="Errbii M."/>
        </authorList>
    </citation>
    <scope>NUCLEOTIDE SEQUENCE [LARGE SCALE GENOMIC DNA]</scope>
    <source>
        <strain evidence="2">Alpha-2009</strain>
        <tissue evidence="2">Whole body</tissue>
    </source>
</reference>
<proteinExistence type="predicted"/>
<evidence type="ECO:0000313" key="3">
    <source>
        <dbReference type="Proteomes" id="UP001430953"/>
    </source>
</evidence>
<gene>
    <name evidence="2" type="ORF">PUN28_018520</name>
</gene>
<keyword evidence="3" id="KW-1185">Reference proteome</keyword>
<dbReference type="EMBL" id="JADYXP020000023">
    <property type="protein sequence ID" value="KAL0102025.1"/>
    <property type="molecule type" value="Genomic_DNA"/>
</dbReference>
<dbReference type="AlphaFoldDB" id="A0AAW2EGA7"/>
<evidence type="ECO:0000256" key="1">
    <source>
        <dbReference type="SAM" id="MobiDB-lite"/>
    </source>
</evidence>
<feature type="region of interest" description="Disordered" evidence="1">
    <location>
        <begin position="17"/>
        <end position="64"/>
    </location>
</feature>
<protein>
    <submittedName>
        <fullName evidence="2">Uncharacterized protein</fullName>
    </submittedName>
</protein>